<evidence type="ECO:0000313" key="3">
    <source>
        <dbReference type="EMBL" id="GJT88661.1"/>
    </source>
</evidence>
<keyword evidence="4" id="KW-1185">Reference proteome</keyword>
<evidence type="ECO:0000313" key="4">
    <source>
        <dbReference type="Proteomes" id="UP001151760"/>
    </source>
</evidence>
<name>A0ABQ5HMM6_9ASTR</name>
<dbReference type="InterPro" id="IPR040387">
    <property type="entry name" value="RIN4/NOI4"/>
</dbReference>
<sequence>MEVVMTKERMSAALVSGTCRVDKGSAAHDVRHCEVNFQMTELATANFKEENKSGRADNVPYTTYFENARKDKGSGVMINPNDPEQNPEAFMAYGGGSDDVSNDNIVNDEKNMKHGDKKSMTSIDFNRKGSNSDFSNVQQNYKSDRRKSSKSRERISNFSPPSPSHGPNTPRYGYNRADDIPVREFFFEIPSHRSASVPMFGAWDEKDPKSGEGFTVIFQKVKEEKHIAATKFPPIPQQPSYNSNIPKNDTRSTTLAVSVQSFPINPSPSLALHHSQPWMGFVGLSDFQVGRVIGAGVTSLEKELKETKQTLGNAVLKLVKKASGEDNSGIFVEDPHSWSLVRESMKESRSQTDFDTPKKLSGEAQEEGNQSYNLGGQLKFVPKVASQCVSKAKTIRQEEAFGIRRGYKIDKLKWMKVVAKQIHLDKMVAKDCWKEQELSESKQQKLKRMAEVQEATQFNTEERLGHH</sequence>
<feature type="region of interest" description="Disordered" evidence="1">
    <location>
        <begin position="80"/>
        <end position="175"/>
    </location>
</feature>
<evidence type="ECO:0000256" key="1">
    <source>
        <dbReference type="SAM" id="MobiDB-lite"/>
    </source>
</evidence>
<gene>
    <name evidence="3" type="ORF">Tco_1070378</name>
</gene>
<feature type="compositionally biased region" description="Basic and acidic residues" evidence="1">
    <location>
        <begin position="107"/>
        <end position="119"/>
    </location>
</feature>
<dbReference type="InterPro" id="IPR008700">
    <property type="entry name" value="TypeIII_avirulence_cleave"/>
</dbReference>
<proteinExistence type="predicted"/>
<comment type="caution">
    <text evidence="3">The sequence shown here is derived from an EMBL/GenBank/DDBJ whole genome shotgun (WGS) entry which is preliminary data.</text>
</comment>
<feature type="compositionally biased region" description="Basic and acidic residues" evidence="1">
    <location>
        <begin position="343"/>
        <end position="361"/>
    </location>
</feature>
<dbReference type="Proteomes" id="UP001151760">
    <property type="component" value="Unassembled WGS sequence"/>
</dbReference>
<feature type="region of interest" description="Disordered" evidence="1">
    <location>
        <begin position="343"/>
        <end position="370"/>
    </location>
</feature>
<dbReference type="PANTHER" id="PTHR33159:SF49">
    <property type="entry name" value="RPM1-INTERACTING PROTEIN 4"/>
    <property type="match status" value="1"/>
</dbReference>
<reference evidence="3" key="2">
    <citation type="submission" date="2022-01" db="EMBL/GenBank/DDBJ databases">
        <authorList>
            <person name="Yamashiro T."/>
            <person name="Shiraishi A."/>
            <person name="Satake H."/>
            <person name="Nakayama K."/>
        </authorList>
    </citation>
    <scope>NUCLEOTIDE SEQUENCE</scope>
</reference>
<dbReference type="Pfam" id="PF05627">
    <property type="entry name" value="AvrRpt-cleavage"/>
    <property type="match status" value="1"/>
</dbReference>
<evidence type="ECO:0000259" key="2">
    <source>
        <dbReference type="Pfam" id="PF05627"/>
    </source>
</evidence>
<reference evidence="3" key="1">
    <citation type="journal article" date="2022" name="Int. J. Mol. Sci.">
        <title>Draft Genome of Tanacetum Coccineum: Genomic Comparison of Closely Related Tanacetum-Family Plants.</title>
        <authorList>
            <person name="Yamashiro T."/>
            <person name="Shiraishi A."/>
            <person name="Nakayama K."/>
            <person name="Satake H."/>
        </authorList>
    </citation>
    <scope>NUCLEOTIDE SEQUENCE</scope>
</reference>
<feature type="compositionally biased region" description="Polar residues" evidence="1">
    <location>
        <begin position="120"/>
        <end position="141"/>
    </location>
</feature>
<dbReference type="PANTHER" id="PTHR33159">
    <property type="entry name" value="RPM1-INTERACTING PROTEIN 4 (RIN4) FAMILY PROTEIN"/>
    <property type="match status" value="1"/>
</dbReference>
<accession>A0ABQ5HMM6</accession>
<organism evidence="3 4">
    <name type="scientific">Tanacetum coccineum</name>
    <dbReference type="NCBI Taxonomy" id="301880"/>
    <lineage>
        <taxon>Eukaryota</taxon>
        <taxon>Viridiplantae</taxon>
        <taxon>Streptophyta</taxon>
        <taxon>Embryophyta</taxon>
        <taxon>Tracheophyta</taxon>
        <taxon>Spermatophyta</taxon>
        <taxon>Magnoliopsida</taxon>
        <taxon>eudicotyledons</taxon>
        <taxon>Gunneridae</taxon>
        <taxon>Pentapetalae</taxon>
        <taxon>asterids</taxon>
        <taxon>campanulids</taxon>
        <taxon>Asterales</taxon>
        <taxon>Asteraceae</taxon>
        <taxon>Asteroideae</taxon>
        <taxon>Anthemideae</taxon>
        <taxon>Anthemidinae</taxon>
        <taxon>Tanacetum</taxon>
    </lineage>
</organism>
<feature type="domain" description="RIN4 pathogenic type III effector avirulence factor Avr cleavage site" evidence="2">
    <location>
        <begin position="192"/>
        <end position="225"/>
    </location>
</feature>
<protein>
    <submittedName>
        <fullName evidence="3">RPM1-interacting protein 4-like protein</fullName>
    </submittedName>
</protein>
<dbReference type="EMBL" id="BQNB010019750">
    <property type="protein sequence ID" value="GJT88661.1"/>
    <property type="molecule type" value="Genomic_DNA"/>
</dbReference>